<accession>A0ABP7XNV1</accession>
<sequence>MTSTFETTPTDTDLATLSDAWLHAQARGPEYDGYLSNHAPMVVEALQRHGLAEEIEPWLTTYGSRLHQPLPTADPLPLAERDEALGDRGRLPSWIATFEREVAERGWQEVLGVWWPRLLPGLAGAATHPIIRVGHVTRALRDHRVDLAVGERELAHALGYWAAAWMPAPTAGVPLGPEPRAALDAVAPIARDRGGLGERFAALAAEERPAPHAAWTPEPEEVPDLLRRLVEANVHRYPQAAGGNAVMVVHASTASNAVLRTLPSVPREWWPLSASAAWAASATLHAVYPVRAGWTPPPVERPDDVRDAFALAARHGDEHVIKFADTALDVAAWTGDPAITDSITTAVRLIDPLER</sequence>
<dbReference type="RefSeq" id="WP_344734091.1">
    <property type="nucleotide sequence ID" value="NZ_BAAAZH010000020.1"/>
</dbReference>
<dbReference type="Proteomes" id="UP001501495">
    <property type="component" value="Unassembled WGS sequence"/>
</dbReference>
<dbReference type="EMBL" id="BAAAZH010000020">
    <property type="protein sequence ID" value="GAA4122403.1"/>
    <property type="molecule type" value="Genomic_DNA"/>
</dbReference>
<proteinExistence type="predicted"/>
<reference evidence="2" key="1">
    <citation type="journal article" date="2019" name="Int. J. Syst. Evol. Microbiol.">
        <title>The Global Catalogue of Microorganisms (GCM) 10K type strain sequencing project: providing services to taxonomists for standard genome sequencing and annotation.</title>
        <authorList>
            <consortium name="The Broad Institute Genomics Platform"/>
            <consortium name="The Broad Institute Genome Sequencing Center for Infectious Disease"/>
            <person name="Wu L."/>
            <person name="Ma J."/>
        </authorList>
    </citation>
    <scope>NUCLEOTIDE SEQUENCE [LARGE SCALE GENOMIC DNA]</scope>
    <source>
        <strain evidence="2">JCM 16703</strain>
    </source>
</reference>
<keyword evidence="2" id="KW-1185">Reference proteome</keyword>
<evidence type="ECO:0000313" key="2">
    <source>
        <dbReference type="Proteomes" id="UP001501495"/>
    </source>
</evidence>
<comment type="caution">
    <text evidence="1">The sequence shown here is derived from an EMBL/GenBank/DDBJ whole genome shotgun (WGS) entry which is preliminary data.</text>
</comment>
<evidence type="ECO:0000313" key="1">
    <source>
        <dbReference type="EMBL" id="GAA4122403.1"/>
    </source>
</evidence>
<gene>
    <name evidence="1" type="ORF">GCM10022215_28240</name>
</gene>
<protein>
    <submittedName>
        <fullName evidence="1">Questin oxidase family protein</fullName>
    </submittedName>
</protein>
<name>A0ABP7XNV1_9ACTN</name>
<organism evidence="1 2">
    <name type="scientific">Nocardioides fonticola</name>
    <dbReference type="NCBI Taxonomy" id="450363"/>
    <lineage>
        <taxon>Bacteria</taxon>
        <taxon>Bacillati</taxon>
        <taxon>Actinomycetota</taxon>
        <taxon>Actinomycetes</taxon>
        <taxon>Propionibacteriales</taxon>
        <taxon>Nocardioidaceae</taxon>
        <taxon>Nocardioides</taxon>
    </lineage>
</organism>